<proteinExistence type="predicted"/>
<sequence length="165" mass="19852">MSEVEMSRLLGEYTEVINRVLSRGGVFYFHPDYEDYRQELNLVLVQWMQKCPTLLHFLLDYPEERIYQRLLWFLLDLRRQSRKQVSGAVEVAEVAEVLADTQKTVLQALEDEEHFATCWESLRPSQQRQFWVLLKEPQETGFSRSRLSYYRCQLKKSFKNFYPNL</sequence>
<organism evidence="1 2">
    <name type="scientific">Enterococcus asini</name>
    <dbReference type="NCBI Taxonomy" id="57732"/>
    <lineage>
        <taxon>Bacteria</taxon>
        <taxon>Bacillati</taxon>
        <taxon>Bacillota</taxon>
        <taxon>Bacilli</taxon>
        <taxon>Lactobacillales</taxon>
        <taxon>Enterococcaceae</taxon>
        <taxon>Enterococcus</taxon>
    </lineage>
</organism>
<evidence type="ECO:0000313" key="2">
    <source>
        <dbReference type="Proteomes" id="UP001256711"/>
    </source>
</evidence>
<dbReference type="AlphaFoldDB" id="A0AAW8TSJ1"/>
<dbReference type="EMBL" id="JARQBJ010000001">
    <property type="protein sequence ID" value="MDT2808888.1"/>
    <property type="molecule type" value="Genomic_DNA"/>
</dbReference>
<reference evidence="1" key="1">
    <citation type="submission" date="2023-03" db="EMBL/GenBank/DDBJ databases">
        <authorList>
            <person name="Shen W."/>
            <person name="Cai J."/>
        </authorList>
    </citation>
    <scope>NUCLEOTIDE SEQUENCE</scope>
    <source>
        <strain evidence="1">B226-2</strain>
    </source>
</reference>
<gene>
    <name evidence="1" type="ORF">P7H43_00030</name>
</gene>
<name>A0AAW8TSJ1_9ENTE</name>
<comment type="caution">
    <text evidence="1">The sequence shown here is derived from an EMBL/GenBank/DDBJ whole genome shotgun (WGS) entry which is preliminary data.</text>
</comment>
<evidence type="ECO:0000313" key="1">
    <source>
        <dbReference type="EMBL" id="MDT2808888.1"/>
    </source>
</evidence>
<dbReference type="Proteomes" id="UP001256711">
    <property type="component" value="Unassembled WGS sequence"/>
</dbReference>
<accession>A0AAW8TSJ1</accession>
<dbReference type="RefSeq" id="WP_311834763.1">
    <property type="nucleotide sequence ID" value="NZ_JARQBJ010000001.1"/>
</dbReference>
<evidence type="ECO:0008006" key="3">
    <source>
        <dbReference type="Google" id="ProtNLM"/>
    </source>
</evidence>
<protein>
    <recommendedName>
        <fullName evidence="3">Sigma-70 family RNA polymerase sigma factor</fullName>
    </recommendedName>
</protein>